<reference evidence="2 3" key="1">
    <citation type="journal article" date="2016" name="Sci. Rep.">
        <title>Penicillium arizonense, a new, genome sequenced fungal species, reveals a high chemical diversity in secreted metabolites.</title>
        <authorList>
            <person name="Grijseels S."/>
            <person name="Nielsen J.C."/>
            <person name="Randelovic M."/>
            <person name="Nielsen J."/>
            <person name="Nielsen K.F."/>
            <person name="Workman M."/>
            <person name="Frisvad J.C."/>
        </authorList>
    </citation>
    <scope>NUCLEOTIDE SEQUENCE [LARGE SCALE GENOMIC DNA]</scope>
    <source>
        <strain evidence="2 3">CBS 141311</strain>
    </source>
</reference>
<comment type="caution">
    <text evidence="2">The sequence shown here is derived from an EMBL/GenBank/DDBJ whole genome shotgun (WGS) entry which is preliminary data.</text>
</comment>
<proteinExistence type="predicted"/>
<keyword evidence="3" id="KW-1185">Reference proteome</keyword>
<dbReference type="Proteomes" id="UP000177622">
    <property type="component" value="Unassembled WGS sequence"/>
</dbReference>
<name>A0A1F5LNG8_PENAI</name>
<evidence type="ECO:0000256" key="1">
    <source>
        <dbReference type="SAM" id="SignalP"/>
    </source>
</evidence>
<organism evidence="2 3">
    <name type="scientific">Penicillium arizonense</name>
    <dbReference type="NCBI Taxonomy" id="1835702"/>
    <lineage>
        <taxon>Eukaryota</taxon>
        <taxon>Fungi</taxon>
        <taxon>Dikarya</taxon>
        <taxon>Ascomycota</taxon>
        <taxon>Pezizomycotina</taxon>
        <taxon>Eurotiomycetes</taxon>
        <taxon>Eurotiomycetidae</taxon>
        <taxon>Eurotiales</taxon>
        <taxon>Aspergillaceae</taxon>
        <taxon>Penicillium</taxon>
    </lineage>
</organism>
<gene>
    <name evidence="2" type="ORF">PENARI_c006G07896</name>
</gene>
<feature type="signal peptide" evidence="1">
    <location>
        <begin position="1"/>
        <end position="20"/>
    </location>
</feature>
<dbReference type="RefSeq" id="XP_022489994.1">
    <property type="nucleotide sequence ID" value="XM_022630463.1"/>
</dbReference>
<feature type="chain" id="PRO_5009519714" evidence="1">
    <location>
        <begin position="21"/>
        <end position="468"/>
    </location>
</feature>
<dbReference type="GeneID" id="34575197"/>
<dbReference type="OrthoDB" id="1896086at2759"/>
<protein>
    <submittedName>
        <fullName evidence="2">Uncharacterized protein</fullName>
    </submittedName>
</protein>
<dbReference type="AlphaFoldDB" id="A0A1F5LNG8"/>
<sequence>MVQLKHSLLALALACQLVWAIPKDSTGPGSIIEQRGGGFNDQYVFATCPNPPEKCSTCGGDSKKKGFCDNEKGRGWMSDYYRCKQWHKEGCGLTCECVSEETGKPGSGLPLIIPFPPPPVGFIAPPAAVPNPKNGHYKDCKCKAECPKPEKEVLVCGDDTCKGKNNKCTTGTNEGCECYELTSEIYTLGTKSEVESFEKVLTKLVDSMKKQDEEAEKPKDPEVKCSSTDYSKAVSVDVSFMSKLADKFCSGDTSKKRSQDLTAKDVSSSAYENYKFHFELDPGKNCKTDCKAAFKSMTGKCQGYDSHSIQPEASAKVDDCGASFSYKITVPDKPKPKPDTFTQHGLQERKCHTADQFGSHGDVRGSEISMAATGCAGISDDKAKLKAGSDPIELKSTYGSTQFKFTMSWIENCEGDEQDARYPFGGAHNLGNTCWQLLLDDWQKCNNGGAGGSIDYSCVRYDFRPSFD</sequence>
<dbReference type="STRING" id="1835702.A0A1F5LNG8"/>
<accession>A0A1F5LNG8</accession>
<evidence type="ECO:0000313" key="3">
    <source>
        <dbReference type="Proteomes" id="UP000177622"/>
    </source>
</evidence>
<keyword evidence="1" id="KW-0732">Signal</keyword>
<dbReference type="EMBL" id="LXJU01000006">
    <property type="protein sequence ID" value="OGE54560.1"/>
    <property type="molecule type" value="Genomic_DNA"/>
</dbReference>
<evidence type="ECO:0000313" key="2">
    <source>
        <dbReference type="EMBL" id="OGE54560.1"/>
    </source>
</evidence>